<evidence type="ECO:0000313" key="3">
    <source>
        <dbReference type="Proteomes" id="UP000605361"/>
    </source>
</evidence>
<gene>
    <name evidence="2" type="ORF">ITP53_33845</name>
</gene>
<feature type="chain" id="PRO_5037829625" evidence="1">
    <location>
        <begin position="21"/>
        <end position="420"/>
    </location>
</feature>
<dbReference type="Proteomes" id="UP000605361">
    <property type="component" value="Unassembled WGS sequence"/>
</dbReference>
<protein>
    <submittedName>
        <fullName evidence="2">Sugar ABC transporter substrate-binding protein</fullName>
    </submittedName>
</protein>
<dbReference type="AlphaFoldDB" id="A0A931F1L2"/>
<dbReference type="PROSITE" id="PS51257">
    <property type="entry name" value="PROKAR_LIPOPROTEIN"/>
    <property type="match status" value="1"/>
</dbReference>
<comment type="caution">
    <text evidence="2">The sequence shown here is derived from an EMBL/GenBank/DDBJ whole genome shotgun (WGS) entry which is preliminary data.</text>
</comment>
<keyword evidence="3" id="KW-1185">Reference proteome</keyword>
<sequence length="420" mass="44925">MLRSCLATFASMTLLLTGCAAGEPASDKITLTVAWWGNPDRTKATNAAIDLFRKKHPDIEVKVRPSAFPGYYDKLNTEFASGAAPDVFQDDQVRTYAAKGLLLDLGAYKDILKTDTLGEEFLAQGTVDGKLMDVPAGTSPMALVYQPKLLEGAGMAAPTAETSWQEFAAQATKLAGTLPEGTWALADSSAQHNHLQVFLRQKGKDWFSPDGTALGFTKEDLAEWWTFWADLRTKGVVPPADVTTGSAGGDVSQDPVAARKVAMSVYGTSVSLPREDWRYGPLPGEAAQPGVHLMRSVSWAVNAKSEHPREAVQLVDFLLNDPEAGKALSLSRGVPPNSAIASSLMPGLDPQDKQIAEYVDYLRKPGNGGKAPAPDPAGGKEIRSDLLTRHTQDVWFGKASIEQAAAAFVQEAGKVLGRAS</sequence>
<dbReference type="InterPro" id="IPR050490">
    <property type="entry name" value="Bact_solute-bd_prot1"/>
</dbReference>
<evidence type="ECO:0000313" key="2">
    <source>
        <dbReference type="EMBL" id="MBF8190610.1"/>
    </source>
</evidence>
<feature type="signal peptide" evidence="1">
    <location>
        <begin position="1"/>
        <end position="20"/>
    </location>
</feature>
<dbReference type="PANTHER" id="PTHR43649:SF30">
    <property type="entry name" value="ABC TRANSPORTER SUBSTRATE-BINDING PROTEIN"/>
    <property type="match status" value="1"/>
</dbReference>
<reference evidence="2" key="1">
    <citation type="submission" date="2020-11" db="EMBL/GenBank/DDBJ databases">
        <title>Whole-genome analyses of Nonomuraea sp. K274.</title>
        <authorList>
            <person name="Veyisoglu A."/>
        </authorList>
    </citation>
    <scope>NUCLEOTIDE SEQUENCE</scope>
    <source>
        <strain evidence="2">K274</strain>
    </source>
</reference>
<keyword evidence="1" id="KW-0732">Signal</keyword>
<organism evidence="2 3">
    <name type="scientific">Nonomuraea cypriaca</name>
    <dbReference type="NCBI Taxonomy" id="1187855"/>
    <lineage>
        <taxon>Bacteria</taxon>
        <taxon>Bacillati</taxon>
        <taxon>Actinomycetota</taxon>
        <taxon>Actinomycetes</taxon>
        <taxon>Streptosporangiales</taxon>
        <taxon>Streptosporangiaceae</taxon>
        <taxon>Nonomuraea</taxon>
    </lineage>
</organism>
<dbReference type="EMBL" id="JADOGI010000128">
    <property type="protein sequence ID" value="MBF8190610.1"/>
    <property type="molecule type" value="Genomic_DNA"/>
</dbReference>
<dbReference type="Gene3D" id="3.40.190.10">
    <property type="entry name" value="Periplasmic binding protein-like II"/>
    <property type="match status" value="2"/>
</dbReference>
<dbReference type="RefSeq" id="WP_195899530.1">
    <property type="nucleotide sequence ID" value="NZ_JADOGI010000128.1"/>
</dbReference>
<name>A0A931F1L2_9ACTN</name>
<proteinExistence type="predicted"/>
<dbReference type="InterPro" id="IPR006059">
    <property type="entry name" value="SBP"/>
</dbReference>
<dbReference type="SUPFAM" id="SSF53850">
    <property type="entry name" value="Periplasmic binding protein-like II"/>
    <property type="match status" value="1"/>
</dbReference>
<dbReference type="Pfam" id="PF01547">
    <property type="entry name" value="SBP_bac_1"/>
    <property type="match status" value="1"/>
</dbReference>
<evidence type="ECO:0000256" key="1">
    <source>
        <dbReference type="SAM" id="SignalP"/>
    </source>
</evidence>
<dbReference type="PANTHER" id="PTHR43649">
    <property type="entry name" value="ARABINOSE-BINDING PROTEIN-RELATED"/>
    <property type="match status" value="1"/>
</dbReference>
<dbReference type="CDD" id="cd13585">
    <property type="entry name" value="PBP2_TMBP_like"/>
    <property type="match status" value="1"/>
</dbReference>
<accession>A0A931F1L2</accession>